<proteinExistence type="predicted"/>
<accession>A0AAN8SE40</accession>
<gene>
    <name evidence="1" type="ORF">RUM43_000538</name>
</gene>
<dbReference type="EMBL" id="JAWJWE010000001">
    <property type="protein sequence ID" value="KAK6644271.1"/>
    <property type="molecule type" value="Genomic_DNA"/>
</dbReference>
<reference evidence="1 2" key="1">
    <citation type="submission" date="2023-10" db="EMBL/GenBank/DDBJ databases">
        <title>Genomes of two closely related lineages of the louse Polyplax serrata with different host specificities.</title>
        <authorList>
            <person name="Martinu J."/>
            <person name="Tarabai H."/>
            <person name="Stefka J."/>
            <person name="Hypsa V."/>
        </authorList>
    </citation>
    <scope>NUCLEOTIDE SEQUENCE [LARGE SCALE GENOMIC DNA]</scope>
    <source>
        <strain evidence="1">HR10_N</strain>
    </source>
</reference>
<organism evidence="1 2">
    <name type="scientific">Polyplax serrata</name>
    <name type="common">Common mouse louse</name>
    <dbReference type="NCBI Taxonomy" id="468196"/>
    <lineage>
        <taxon>Eukaryota</taxon>
        <taxon>Metazoa</taxon>
        <taxon>Ecdysozoa</taxon>
        <taxon>Arthropoda</taxon>
        <taxon>Hexapoda</taxon>
        <taxon>Insecta</taxon>
        <taxon>Pterygota</taxon>
        <taxon>Neoptera</taxon>
        <taxon>Paraneoptera</taxon>
        <taxon>Psocodea</taxon>
        <taxon>Troctomorpha</taxon>
        <taxon>Phthiraptera</taxon>
        <taxon>Anoplura</taxon>
        <taxon>Polyplacidae</taxon>
        <taxon>Polyplax</taxon>
    </lineage>
</organism>
<evidence type="ECO:0000313" key="2">
    <source>
        <dbReference type="Proteomes" id="UP001372834"/>
    </source>
</evidence>
<sequence>MGERLKDKWTGDRGLADEFHLKPPWRSKTKGTKFWFGMAEPDRKITQRLTKCLTQITRVGELTVLTQTQ</sequence>
<dbReference type="AlphaFoldDB" id="A0AAN8SE40"/>
<comment type="caution">
    <text evidence="1">The sequence shown here is derived from an EMBL/GenBank/DDBJ whole genome shotgun (WGS) entry which is preliminary data.</text>
</comment>
<dbReference type="Proteomes" id="UP001372834">
    <property type="component" value="Unassembled WGS sequence"/>
</dbReference>
<name>A0AAN8SE40_POLSC</name>
<protein>
    <submittedName>
        <fullName evidence="1">Uncharacterized protein</fullName>
    </submittedName>
</protein>
<evidence type="ECO:0000313" key="1">
    <source>
        <dbReference type="EMBL" id="KAK6644271.1"/>
    </source>
</evidence>